<dbReference type="EMBL" id="DQVM01000095">
    <property type="protein sequence ID" value="HIQ29883.1"/>
    <property type="molecule type" value="Genomic_DNA"/>
</dbReference>
<evidence type="ECO:0000313" key="2">
    <source>
        <dbReference type="Proteomes" id="UP000608579"/>
    </source>
</evidence>
<comment type="caution">
    <text evidence="1">The sequence shown here is derived from an EMBL/GenBank/DDBJ whole genome shotgun (WGS) entry which is preliminary data.</text>
</comment>
<dbReference type="AlphaFoldDB" id="A0A833A4F0"/>
<protein>
    <submittedName>
        <fullName evidence="1">TFIIB-type zinc ribbon-containing protein</fullName>
    </submittedName>
</protein>
<reference evidence="1" key="1">
    <citation type="journal article" date="2020" name="ISME J.">
        <title>Gammaproteobacteria mediating utilization of methyl-, sulfur- and petroleum organic compounds in deep ocean hydrothermal plumes.</title>
        <authorList>
            <person name="Zhou Z."/>
            <person name="Liu Y."/>
            <person name="Pan J."/>
            <person name="Cron B.R."/>
            <person name="Toner B.M."/>
            <person name="Anantharaman K."/>
            <person name="Breier J.A."/>
            <person name="Dick G.J."/>
            <person name="Li M."/>
        </authorList>
    </citation>
    <scope>NUCLEOTIDE SEQUENCE</scope>
    <source>
        <strain evidence="1">SZUA-1515</strain>
    </source>
</reference>
<evidence type="ECO:0000313" key="1">
    <source>
        <dbReference type="EMBL" id="HIQ29883.1"/>
    </source>
</evidence>
<organism evidence="1 2">
    <name type="scientific">Caldiarchaeum subterraneum</name>
    <dbReference type="NCBI Taxonomy" id="311458"/>
    <lineage>
        <taxon>Archaea</taxon>
        <taxon>Nitrososphaerota</taxon>
        <taxon>Candidatus Caldarchaeales</taxon>
        <taxon>Candidatus Caldarchaeaceae</taxon>
        <taxon>Candidatus Caldarchaeum</taxon>
    </lineage>
</organism>
<sequence length="62" mass="7172">MPQICPFCKSRNISLYLGGYLGKLYKCGSCNYVGPVIIEMSEEDYRKLMEEEEKSNRSQQVD</sequence>
<proteinExistence type="predicted"/>
<accession>A0A833A4F0</accession>
<dbReference type="Proteomes" id="UP000608579">
    <property type="component" value="Unassembled WGS sequence"/>
</dbReference>
<gene>
    <name evidence="1" type="ORF">EYH45_04895</name>
</gene>
<name>A0A833A4F0_CALS0</name>